<dbReference type="InterPro" id="IPR027417">
    <property type="entry name" value="P-loop_NTPase"/>
</dbReference>
<accession>A0A6J6D3M5</accession>
<reference evidence="1" key="1">
    <citation type="submission" date="2020-05" db="EMBL/GenBank/DDBJ databases">
        <authorList>
            <person name="Chiriac C."/>
            <person name="Salcher M."/>
            <person name="Ghai R."/>
            <person name="Kavagutti S V."/>
        </authorList>
    </citation>
    <scope>NUCLEOTIDE SEQUENCE</scope>
</reference>
<dbReference type="EMBL" id="CAEZTD010000027">
    <property type="protein sequence ID" value="CAB4557954.1"/>
    <property type="molecule type" value="Genomic_DNA"/>
</dbReference>
<dbReference type="SUPFAM" id="SSF52540">
    <property type="entry name" value="P-loop containing nucleoside triphosphate hydrolases"/>
    <property type="match status" value="1"/>
</dbReference>
<name>A0A6J6D3M5_9ZZZZ</name>
<sequence>MSRARNVSVILHVGPHKTGSSSIQALLASQRDTLASLGVFVPDGVSDEYPGHHMVPFALWDRDISSLGGSDVDDLSKLLASWLESAWEKGCSRLVLSAEDLSTMTDEQWGQLAEDLTVAQRIADIHIDSLNVCVTDRDLEARVRSTARELVKGGASDSAEVLEGLLRADIPTQDHAIAEFVSQLPMPTRVIRTPFEGEDFVKRWCEINLGSEIAEHIPRDALERRINEMLSENTLEQLREFNRLNAPRAGLNPLHPFSTLDSEEERLAFERLKMFRWVLAERDRYYTEMNRLAYRLTELREEWEN</sequence>
<gene>
    <name evidence="1" type="ORF">UFOPK1591_00519</name>
</gene>
<evidence type="ECO:0000313" key="1">
    <source>
        <dbReference type="EMBL" id="CAB4557954.1"/>
    </source>
</evidence>
<dbReference type="AlphaFoldDB" id="A0A6J6D3M5"/>
<proteinExistence type="predicted"/>
<organism evidence="1">
    <name type="scientific">freshwater metagenome</name>
    <dbReference type="NCBI Taxonomy" id="449393"/>
    <lineage>
        <taxon>unclassified sequences</taxon>
        <taxon>metagenomes</taxon>
        <taxon>ecological metagenomes</taxon>
    </lineage>
</organism>
<protein>
    <submittedName>
        <fullName evidence="1">Unannotated protein</fullName>
    </submittedName>
</protein>